<dbReference type="PANTHER" id="PTHR33376">
    <property type="match status" value="1"/>
</dbReference>
<name>A0ABU8VTJ7_9BURK</name>
<gene>
    <name evidence="3" type="primary">dctP</name>
    <name evidence="3" type="ORF">WKW80_02815</name>
</gene>
<evidence type="ECO:0000256" key="1">
    <source>
        <dbReference type="ARBA" id="ARBA00022729"/>
    </source>
</evidence>
<dbReference type="Pfam" id="PF03480">
    <property type="entry name" value="DctP"/>
    <property type="match status" value="1"/>
</dbReference>
<organism evidence="3 4">
    <name type="scientific">Variovorax humicola</name>
    <dbReference type="NCBI Taxonomy" id="1769758"/>
    <lineage>
        <taxon>Bacteria</taxon>
        <taxon>Pseudomonadati</taxon>
        <taxon>Pseudomonadota</taxon>
        <taxon>Betaproteobacteria</taxon>
        <taxon>Burkholderiales</taxon>
        <taxon>Comamonadaceae</taxon>
        <taxon>Variovorax</taxon>
    </lineage>
</organism>
<dbReference type="Gene3D" id="3.40.190.10">
    <property type="entry name" value="Periplasmic binding protein-like II"/>
    <property type="match status" value="1"/>
</dbReference>
<accession>A0ABU8VTJ7</accession>
<dbReference type="Proteomes" id="UP001363010">
    <property type="component" value="Unassembled WGS sequence"/>
</dbReference>
<keyword evidence="1 2" id="KW-0732">Signal</keyword>
<evidence type="ECO:0000313" key="3">
    <source>
        <dbReference type="EMBL" id="MEJ8820967.1"/>
    </source>
</evidence>
<dbReference type="PIRSF" id="PIRSF039026">
    <property type="entry name" value="SiaP"/>
    <property type="match status" value="1"/>
</dbReference>
<sequence length="360" mass="37949">MDRRGLMKNAGVAGVLAAGLAPAVHAQAAVRWRLASSFTSSTANLFGAATAFANAVKAMSGGRFDVSVHAGGELMTPLGVVDAVQRGSIEMAHTLTSSFYEKDPAFAIGAGLPFGLDGEQMAAWMQAGNGRKLMNDFYAAYSMVGLEAGNTGMQMSGWYRRPIRSAADFQQLKVRATGGPMDAVMTRLGAVPQPVAVTDLRQALAKRRIDAAEWLGPTDDLALGLPGAVPYYYAPGWWTGGLNMSFLIGQKALAALSAEHKAIVEAAAAQAGAAMRARYDASNAIALKDLAARGVVVQLVPLAVMRAAYAAAKEVYADNNGKSPEWKKIHADYLSFQRGQLHLSRIGGAPTEAFVSKMQP</sequence>
<proteinExistence type="predicted"/>
<dbReference type="InterPro" id="IPR018389">
    <property type="entry name" value="DctP_fam"/>
</dbReference>
<evidence type="ECO:0000256" key="2">
    <source>
        <dbReference type="SAM" id="SignalP"/>
    </source>
</evidence>
<feature type="chain" id="PRO_5046945958" evidence="2">
    <location>
        <begin position="29"/>
        <end position="360"/>
    </location>
</feature>
<feature type="signal peptide" evidence="2">
    <location>
        <begin position="1"/>
        <end position="28"/>
    </location>
</feature>
<dbReference type="Gene3D" id="3.40.190.170">
    <property type="entry name" value="Bacterial extracellular solute-binding protein, family 7"/>
    <property type="match status" value="1"/>
</dbReference>
<reference evidence="3 4" key="1">
    <citation type="submission" date="2024-03" db="EMBL/GenBank/DDBJ databases">
        <title>Novel species of the genus Variovorax.</title>
        <authorList>
            <person name="Liu Q."/>
            <person name="Xin Y.-H."/>
        </authorList>
    </citation>
    <scope>NUCLEOTIDE SEQUENCE [LARGE SCALE GENOMIC DNA]</scope>
    <source>
        <strain evidence="3 4">KACC 18501</strain>
    </source>
</reference>
<dbReference type="InterPro" id="IPR038404">
    <property type="entry name" value="TRAP_DctP_sf"/>
</dbReference>
<dbReference type="InterPro" id="IPR026289">
    <property type="entry name" value="SBP_TakP-like"/>
</dbReference>
<evidence type="ECO:0000313" key="4">
    <source>
        <dbReference type="Proteomes" id="UP001363010"/>
    </source>
</evidence>
<dbReference type="RefSeq" id="WP_340361991.1">
    <property type="nucleotide sequence ID" value="NZ_JBBKZV010000001.1"/>
</dbReference>
<keyword evidence="4" id="KW-1185">Reference proteome</keyword>
<dbReference type="PANTHER" id="PTHR33376:SF5">
    <property type="entry name" value="EXTRACYTOPLASMIC SOLUTE RECEPTOR PROTEIN"/>
    <property type="match status" value="1"/>
</dbReference>
<dbReference type="NCBIfam" id="NF037995">
    <property type="entry name" value="TRAP_S1"/>
    <property type="match status" value="1"/>
</dbReference>
<comment type="caution">
    <text evidence="3">The sequence shown here is derived from an EMBL/GenBank/DDBJ whole genome shotgun (WGS) entry which is preliminary data.</text>
</comment>
<dbReference type="EMBL" id="JBBKZV010000001">
    <property type="protein sequence ID" value="MEJ8820967.1"/>
    <property type="molecule type" value="Genomic_DNA"/>
</dbReference>
<protein>
    <submittedName>
        <fullName evidence="3">TRAP transporter substrate-binding protein DctP</fullName>
    </submittedName>
</protein>